<feature type="compositionally biased region" description="Polar residues" evidence="1">
    <location>
        <begin position="83"/>
        <end position="95"/>
    </location>
</feature>
<evidence type="ECO:0000313" key="2">
    <source>
        <dbReference type="EMBL" id="ASV74394.1"/>
    </source>
</evidence>
<dbReference type="Proteomes" id="UP000215086">
    <property type="component" value="Chromosome"/>
</dbReference>
<dbReference type="EMBL" id="CP018477">
    <property type="protein sequence ID" value="ASV74394.1"/>
    <property type="molecule type" value="Genomic_DNA"/>
</dbReference>
<evidence type="ECO:0000313" key="3">
    <source>
        <dbReference type="Proteomes" id="UP000215086"/>
    </source>
</evidence>
<feature type="region of interest" description="Disordered" evidence="1">
    <location>
        <begin position="68"/>
        <end position="149"/>
    </location>
</feature>
<protein>
    <submittedName>
        <fullName evidence="2">Uncharacterized protein</fullName>
    </submittedName>
</protein>
<feature type="compositionally biased region" description="Low complexity" evidence="1">
    <location>
        <begin position="119"/>
        <end position="136"/>
    </location>
</feature>
<evidence type="ECO:0000256" key="1">
    <source>
        <dbReference type="SAM" id="MobiDB-lite"/>
    </source>
</evidence>
<keyword evidence="3" id="KW-1185">Reference proteome</keyword>
<dbReference type="KEGG" id="ttf:THTE_1792"/>
<dbReference type="AlphaFoldDB" id="A0A286REJ2"/>
<proteinExistence type="predicted"/>
<organism evidence="2 3">
    <name type="scientific">Thermogutta terrifontis</name>
    <dbReference type="NCBI Taxonomy" id="1331910"/>
    <lineage>
        <taxon>Bacteria</taxon>
        <taxon>Pseudomonadati</taxon>
        <taxon>Planctomycetota</taxon>
        <taxon>Planctomycetia</taxon>
        <taxon>Pirellulales</taxon>
        <taxon>Thermoguttaceae</taxon>
        <taxon>Thermogutta</taxon>
    </lineage>
</organism>
<reference evidence="2 3" key="1">
    <citation type="journal article" name="Front. Microbiol.">
        <title>Sugar Metabolism of the First Thermophilic Planctomycete Thermogutta terrifontis: Comparative Genomic and Transcriptomic Approaches.</title>
        <authorList>
            <person name="Elcheninov A.G."/>
            <person name="Menzel P."/>
            <person name="Gudbergsdottir S.R."/>
            <person name="Slesarev A.I."/>
            <person name="Kadnikov V.V."/>
            <person name="Krogh A."/>
            <person name="Bonch-Osmolovskaya E.A."/>
            <person name="Peng X."/>
            <person name="Kublanov I.V."/>
        </authorList>
    </citation>
    <scope>NUCLEOTIDE SEQUENCE [LARGE SCALE GENOMIC DNA]</scope>
    <source>
        <strain evidence="2 3">R1</strain>
    </source>
</reference>
<accession>A0A286REJ2</accession>
<feature type="compositionally biased region" description="Polar residues" evidence="1">
    <location>
        <begin position="137"/>
        <end position="147"/>
    </location>
</feature>
<gene>
    <name evidence="2" type="ORF">THTE_1792</name>
</gene>
<sequence length="247" mass="25615">MASESTYTEIVAGMLRQPLIKVAVGRSFTLAQARMVLTMSVKKNWLYLAVSLLGLADGCMKGADDSAFRVTPQKPSPPPAIASHTSGVTGETTPQIAPPPPQSAVTPAGPAGDLAAANSPAALPQPLSGSPPSGGQTSRASPISPVNPTDLPVQLSAAVALPMTGPEGTMMGFSVDYQFRGGTAPGGGSFFWLIEGSNGKQYRVAVKLDARGNLMLVIPGWRPEDGPFRCRLEDQSGRAISATVDMR</sequence>
<name>A0A286REJ2_9BACT</name>